<organism evidence="4 5">
    <name type="scientific">Sphingobacterium psychroaquaticum</name>
    <dbReference type="NCBI Taxonomy" id="561061"/>
    <lineage>
        <taxon>Bacteria</taxon>
        <taxon>Pseudomonadati</taxon>
        <taxon>Bacteroidota</taxon>
        <taxon>Sphingobacteriia</taxon>
        <taxon>Sphingobacteriales</taxon>
        <taxon>Sphingobacteriaceae</taxon>
        <taxon>Sphingobacterium</taxon>
    </lineage>
</organism>
<dbReference type="PROSITE" id="PS00194">
    <property type="entry name" value="THIOREDOXIN_1"/>
    <property type="match status" value="1"/>
</dbReference>
<keyword evidence="1" id="KW-0676">Redox-active center</keyword>
<dbReference type="Pfam" id="PF00578">
    <property type="entry name" value="AhpC-TSA"/>
    <property type="match status" value="1"/>
</dbReference>
<accession>A0A1X7IMJ0</accession>
<dbReference type="InterPro" id="IPR036249">
    <property type="entry name" value="Thioredoxin-like_sf"/>
</dbReference>
<dbReference type="InterPro" id="IPR050553">
    <property type="entry name" value="Thioredoxin_ResA/DsbE_sf"/>
</dbReference>
<gene>
    <name evidence="4" type="ORF">SAMN05660862_1036</name>
</gene>
<feature type="signal peptide" evidence="2">
    <location>
        <begin position="1"/>
        <end position="19"/>
    </location>
</feature>
<feature type="chain" id="PRO_5013298960" evidence="2">
    <location>
        <begin position="20"/>
        <end position="493"/>
    </location>
</feature>
<dbReference type="RefSeq" id="WP_159451811.1">
    <property type="nucleotide sequence ID" value="NZ_CP038029.1"/>
</dbReference>
<dbReference type="Gene3D" id="3.40.30.10">
    <property type="entry name" value="Glutaredoxin"/>
    <property type="match status" value="1"/>
</dbReference>
<evidence type="ECO:0000259" key="3">
    <source>
        <dbReference type="PROSITE" id="PS51352"/>
    </source>
</evidence>
<dbReference type="InterPro" id="IPR000866">
    <property type="entry name" value="AhpC/TSA"/>
</dbReference>
<evidence type="ECO:0000256" key="2">
    <source>
        <dbReference type="SAM" id="SignalP"/>
    </source>
</evidence>
<dbReference type="EMBL" id="FXAU01000001">
    <property type="protein sequence ID" value="SMG16176.1"/>
    <property type="molecule type" value="Genomic_DNA"/>
</dbReference>
<dbReference type="AlphaFoldDB" id="A0A1X7IMJ0"/>
<dbReference type="CDD" id="cd02966">
    <property type="entry name" value="TlpA_like_family"/>
    <property type="match status" value="1"/>
</dbReference>
<dbReference type="OrthoDB" id="634996at2"/>
<name>A0A1X7IMJ0_9SPHI</name>
<evidence type="ECO:0000313" key="4">
    <source>
        <dbReference type="EMBL" id="SMG16176.1"/>
    </source>
</evidence>
<dbReference type="PROSITE" id="PS51352">
    <property type="entry name" value="THIOREDOXIN_2"/>
    <property type="match status" value="1"/>
</dbReference>
<sequence length="493" mass="55621">MKKIILTISLTTLLLTAFAQTEKTQSIRERLKVLVENKDEKVVASSLKKLEKSKNESDRMLAYSYYRSTGNEEKENGVKESTIKDFPKGQLAYDARIKEISQIKSLDEKDVLYKALLMENPDVQVGFEMHMMAMSYADQGNVEKMKEYVTLYRKYARERGGKEIDEKKALASMAVNLVRKNPAAAIPFLAEGLELHRKDLAEPEEGETEDIRTQRRARAESNYYGMLTTYADALMGSGKEADALQLLAAVRQEVKDKRAYQSVQFSYVNALLANKKYAEALPFLEEDYKRHNIFATNEETLRKGYVAAIGSLEGFEAYKGGLDDAKRVFAKEVLMKKVVTKEAPDFELKDVDGNTVRLADLKGKVVVLDFWATWCGPCKASFPGMQKAVDKYKDDPNVRFLFIHTWEKGSGDPAANANKYVKDNNYTFEVLMDLRDAATKESAVAKAYKVDGIPAKFVIDPKGRIRFENGGASMDIEKSVEELSAMIEFARKG</sequence>
<proteinExistence type="predicted"/>
<evidence type="ECO:0000313" key="5">
    <source>
        <dbReference type="Proteomes" id="UP000192980"/>
    </source>
</evidence>
<dbReference type="InterPro" id="IPR017937">
    <property type="entry name" value="Thioredoxin_CS"/>
</dbReference>
<evidence type="ECO:0000256" key="1">
    <source>
        <dbReference type="ARBA" id="ARBA00023284"/>
    </source>
</evidence>
<protein>
    <submittedName>
        <fullName evidence="4">Peroxiredoxin</fullName>
    </submittedName>
</protein>
<dbReference type="STRING" id="561061.SAMN05660862_1036"/>
<keyword evidence="2" id="KW-0732">Signal</keyword>
<dbReference type="GO" id="GO:0016491">
    <property type="term" value="F:oxidoreductase activity"/>
    <property type="evidence" value="ECO:0007669"/>
    <property type="project" value="InterPro"/>
</dbReference>
<dbReference type="GO" id="GO:0016209">
    <property type="term" value="F:antioxidant activity"/>
    <property type="evidence" value="ECO:0007669"/>
    <property type="project" value="InterPro"/>
</dbReference>
<reference evidence="4 5" key="1">
    <citation type="submission" date="2017-04" db="EMBL/GenBank/DDBJ databases">
        <authorList>
            <person name="Afonso C.L."/>
            <person name="Miller P.J."/>
            <person name="Scott M.A."/>
            <person name="Spackman E."/>
            <person name="Goraichik I."/>
            <person name="Dimitrov K.M."/>
            <person name="Suarez D.L."/>
            <person name="Swayne D.E."/>
        </authorList>
    </citation>
    <scope>NUCLEOTIDE SEQUENCE [LARGE SCALE GENOMIC DNA]</scope>
    <source>
        <strain evidence="4 5">DSM 22418</strain>
    </source>
</reference>
<dbReference type="PANTHER" id="PTHR42852">
    <property type="entry name" value="THIOL:DISULFIDE INTERCHANGE PROTEIN DSBE"/>
    <property type="match status" value="1"/>
</dbReference>
<dbReference type="Proteomes" id="UP000192980">
    <property type="component" value="Unassembled WGS sequence"/>
</dbReference>
<dbReference type="PANTHER" id="PTHR42852:SF17">
    <property type="entry name" value="THIOREDOXIN-LIKE PROTEIN HI_1115"/>
    <property type="match status" value="1"/>
</dbReference>
<feature type="domain" description="Thioredoxin" evidence="3">
    <location>
        <begin position="337"/>
        <end position="492"/>
    </location>
</feature>
<dbReference type="SUPFAM" id="SSF52833">
    <property type="entry name" value="Thioredoxin-like"/>
    <property type="match status" value="1"/>
</dbReference>
<keyword evidence="5" id="KW-1185">Reference proteome</keyword>
<dbReference type="InterPro" id="IPR013766">
    <property type="entry name" value="Thioredoxin_domain"/>
</dbReference>